<accession>A0A118K7J5</accession>
<evidence type="ECO:0000256" key="1">
    <source>
        <dbReference type="ARBA" id="ARBA00004141"/>
    </source>
</evidence>
<keyword evidence="2 5" id="KW-0812">Transmembrane</keyword>
<dbReference type="OrthoDB" id="723894at2759"/>
<gene>
    <name evidence="6" type="ORF">Ccrd_009255</name>
</gene>
<evidence type="ECO:0000256" key="5">
    <source>
        <dbReference type="SAM" id="Phobius"/>
    </source>
</evidence>
<evidence type="ECO:0000256" key="3">
    <source>
        <dbReference type="ARBA" id="ARBA00022989"/>
    </source>
</evidence>
<dbReference type="OMA" id="DAINGCC"/>
<evidence type="ECO:0000256" key="4">
    <source>
        <dbReference type="ARBA" id="ARBA00023136"/>
    </source>
</evidence>
<feature type="transmembrane region" description="Helical" evidence="5">
    <location>
        <begin position="132"/>
        <end position="156"/>
    </location>
</feature>
<dbReference type="InterPro" id="IPR018499">
    <property type="entry name" value="Tetraspanin/Peripherin"/>
</dbReference>
<reference evidence="6 7" key="1">
    <citation type="journal article" date="2016" name="Sci. Rep.">
        <title>The genome sequence of the outbreeding globe artichoke constructed de novo incorporating a phase-aware low-pass sequencing strategy of F1 progeny.</title>
        <authorList>
            <person name="Scaglione D."/>
            <person name="Reyes-Chin-Wo S."/>
            <person name="Acquadro A."/>
            <person name="Froenicke L."/>
            <person name="Portis E."/>
            <person name="Beitel C."/>
            <person name="Tirone M."/>
            <person name="Mauro R."/>
            <person name="Lo Monaco A."/>
            <person name="Mauromicale G."/>
            <person name="Faccioli P."/>
            <person name="Cattivelli L."/>
            <person name="Rieseberg L."/>
            <person name="Michelmore R."/>
            <person name="Lanteri S."/>
        </authorList>
    </citation>
    <scope>NUCLEOTIDE SEQUENCE [LARGE SCALE GENOMIC DNA]</scope>
    <source>
        <strain evidence="6">2C</strain>
    </source>
</reference>
<evidence type="ECO:0000313" key="7">
    <source>
        <dbReference type="Proteomes" id="UP000243975"/>
    </source>
</evidence>
<organism evidence="6 7">
    <name type="scientific">Cynara cardunculus var. scolymus</name>
    <name type="common">Globe artichoke</name>
    <name type="synonym">Cynara scolymus</name>
    <dbReference type="NCBI Taxonomy" id="59895"/>
    <lineage>
        <taxon>Eukaryota</taxon>
        <taxon>Viridiplantae</taxon>
        <taxon>Streptophyta</taxon>
        <taxon>Embryophyta</taxon>
        <taxon>Tracheophyta</taxon>
        <taxon>Spermatophyta</taxon>
        <taxon>Magnoliopsida</taxon>
        <taxon>eudicotyledons</taxon>
        <taxon>Gunneridae</taxon>
        <taxon>Pentapetalae</taxon>
        <taxon>asterids</taxon>
        <taxon>campanulids</taxon>
        <taxon>Asterales</taxon>
        <taxon>Asteraceae</taxon>
        <taxon>Carduoideae</taxon>
        <taxon>Cardueae</taxon>
        <taxon>Carduinae</taxon>
        <taxon>Cynara</taxon>
    </lineage>
</organism>
<keyword evidence="3 5" id="KW-1133">Transmembrane helix</keyword>
<sequence>MRKSCCDTSLTFALKFLNLFQLFVGISIILYSVYMLNCWDKHLPVPTLPPPAPSPDSSDSVSTIFNTVRVSDQLIHENFGADMMSSVSGRTIVDVSSSSSPWFIYAFMGLGVTMCCISCMGYIAADAINGCCLYFYALLKTVFILLEVAFILFIALDRHWERDLPSDPTREIGRIREFVEANIDFCKCVAITIVVIQALCILLAVVLRAMITSQMKDDENDIERDSDVRGKAWEPLLNPRPTQTSVSVSGNGRAFHSDIWTSRMREKYGLSSSSAK</sequence>
<proteinExistence type="predicted"/>
<feature type="transmembrane region" description="Helical" evidence="5">
    <location>
        <begin position="12"/>
        <end position="34"/>
    </location>
</feature>
<comment type="caution">
    <text evidence="6">The sequence shown here is derived from an EMBL/GenBank/DDBJ whole genome shotgun (WGS) entry which is preliminary data.</text>
</comment>
<dbReference type="GO" id="GO:0016020">
    <property type="term" value="C:membrane"/>
    <property type="evidence" value="ECO:0007669"/>
    <property type="project" value="UniProtKB-SubCell"/>
</dbReference>
<feature type="transmembrane region" description="Helical" evidence="5">
    <location>
        <begin position="189"/>
        <end position="207"/>
    </location>
</feature>
<dbReference type="Gramene" id="KVI12318">
    <property type="protein sequence ID" value="KVI12318"/>
    <property type="gene ID" value="Ccrd_009255"/>
</dbReference>
<keyword evidence="4 5" id="KW-0472">Membrane</keyword>
<feature type="transmembrane region" description="Helical" evidence="5">
    <location>
        <begin position="102"/>
        <end position="125"/>
    </location>
</feature>
<protein>
    <submittedName>
        <fullName evidence="6">Tetraspanin/Peripherin</fullName>
    </submittedName>
</protein>
<comment type="subcellular location">
    <subcellularLocation>
        <location evidence="1">Membrane</location>
        <topology evidence="1">Multi-pass membrane protein</topology>
    </subcellularLocation>
</comment>
<evidence type="ECO:0000256" key="2">
    <source>
        <dbReference type="ARBA" id="ARBA00022692"/>
    </source>
</evidence>
<keyword evidence="7" id="KW-1185">Reference proteome</keyword>
<dbReference type="Pfam" id="PF00335">
    <property type="entry name" value="Tetraspanin"/>
    <property type="match status" value="1"/>
</dbReference>
<dbReference type="EMBL" id="LEKV01000007">
    <property type="protein sequence ID" value="KVI12318.1"/>
    <property type="molecule type" value="Genomic_DNA"/>
</dbReference>
<dbReference type="AlphaFoldDB" id="A0A118K7J5"/>
<evidence type="ECO:0000313" key="6">
    <source>
        <dbReference type="EMBL" id="KVI12318.1"/>
    </source>
</evidence>
<name>A0A118K7J5_CYNCS</name>
<dbReference type="Proteomes" id="UP000243975">
    <property type="component" value="Unassembled WGS sequence"/>
</dbReference>